<dbReference type="PANTHER" id="PTHR42852">
    <property type="entry name" value="THIOL:DISULFIDE INTERCHANGE PROTEIN DSBE"/>
    <property type="match status" value="1"/>
</dbReference>
<evidence type="ECO:0000256" key="4">
    <source>
        <dbReference type="ARBA" id="ARBA00023284"/>
    </source>
</evidence>
<keyword evidence="3" id="KW-1015">Disulfide bond</keyword>
<comment type="caution">
    <text evidence="6">The sequence shown here is derived from an EMBL/GenBank/DDBJ whole genome shotgun (WGS) entry which is preliminary data.</text>
</comment>
<evidence type="ECO:0000256" key="2">
    <source>
        <dbReference type="ARBA" id="ARBA00022748"/>
    </source>
</evidence>
<dbReference type="InterPro" id="IPR012336">
    <property type="entry name" value="Thioredoxin-like_fold"/>
</dbReference>
<dbReference type="PROSITE" id="PS51352">
    <property type="entry name" value="THIOREDOXIN_2"/>
    <property type="match status" value="1"/>
</dbReference>
<keyword evidence="2" id="KW-0201">Cytochrome c-type biogenesis</keyword>
<evidence type="ECO:0000256" key="1">
    <source>
        <dbReference type="ARBA" id="ARBA00004196"/>
    </source>
</evidence>
<dbReference type="SUPFAM" id="SSF52833">
    <property type="entry name" value="Thioredoxin-like"/>
    <property type="match status" value="1"/>
</dbReference>
<gene>
    <name evidence="6" type="ORF">ACFS6J_00070</name>
</gene>
<evidence type="ECO:0000256" key="3">
    <source>
        <dbReference type="ARBA" id="ARBA00023157"/>
    </source>
</evidence>
<dbReference type="CDD" id="cd02966">
    <property type="entry name" value="TlpA_like_family"/>
    <property type="match status" value="1"/>
</dbReference>
<reference evidence="7" key="1">
    <citation type="journal article" date="2019" name="Int. J. Syst. Evol. Microbiol.">
        <title>The Global Catalogue of Microorganisms (GCM) 10K type strain sequencing project: providing services to taxonomists for standard genome sequencing and annotation.</title>
        <authorList>
            <consortium name="The Broad Institute Genomics Platform"/>
            <consortium name="The Broad Institute Genome Sequencing Center for Infectious Disease"/>
            <person name="Wu L."/>
            <person name="Ma J."/>
        </authorList>
    </citation>
    <scope>NUCLEOTIDE SEQUENCE [LARGE SCALE GENOMIC DNA]</scope>
    <source>
        <strain evidence="7">KCTC 23098</strain>
    </source>
</reference>
<sequence>MKWFYNSRIAITILFTSFFLMCKAARSTVVDRHGFTIHVRLMDSVPGDTVFLLLGNEMLWSPIWNDANEKTGITNGNGEVSFQVFTTEAAGIFTLFKNNVSKNSKGATNRRKPVTRPQFWEAGDNIRLTIAKNTISCTGRGAEKYNARFELLYNLDQNVRLTDFQDENLLIKWAKLADCKMQMLQGWDGQMSKLSYEVLKADVLYHFKYLLIKQPQKIFEDAKGYATNKSVRSYLAAFDDENVYGLSDSALALSTQFLYFQYAIYQNRAARLSEGYDRGSLFNYILNEPNQRVRDRLFTFFFLKEKLPQQTADEWFATALATMKDEQLRSVVNKAYVFKNEMTGKLLPANTLLDKDRLPVSLASLKGKVLVVDFWNTGCGGCAKLYANVLKKVKGKMKGREDVLFVSIAVDKKFNIWNESVASGKYTSADALNLYTGEPGAKHPLVKALKVTGYPTLIVVDRNNKVLQYNTDNLSTVEGLTKLLTGI</sequence>
<dbReference type="Proteomes" id="UP001597560">
    <property type="component" value="Unassembled WGS sequence"/>
</dbReference>
<accession>A0ABW6ASY0</accession>
<keyword evidence="7" id="KW-1185">Reference proteome</keyword>
<comment type="subcellular location">
    <subcellularLocation>
        <location evidence="1">Cell envelope</location>
    </subcellularLocation>
</comment>
<organism evidence="6 7">
    <name type="scientific">Olivibacter jilunii</name>
    <dbReference type="NCBI Taxonomy" id="985016"/>
    <lineage>
        <taxon>Bacteria</taxon>
        <taxon>Pseudomonadati</taxon>
        <taxon>Bacteroidota</taxon>
        <taxon>Sphingobacteriia</taxon>
        <taxon>Sphingobacteriales</taxon>
        <taxon>Sphingobacteriaceae</taxon>
        <taxon>Olivibacter</taxon>
    </lineage>
</organism>
<proteinExistence type="predicted"/>
<dbReference type="Gene3D" id="3.40.30.10">
    <property type="entry name" value="Glutaredoxin"/>
    <property type="match status" value="1"/>
</dbReference>
<dbReference type="InterPro" id="IPR050553">
    <property type="entry name" value="Thioredoxin_ResA/DsbE_sf"/>
</dbReference>
<keyword evidence="4" id="KW-0676">Redox-active center</keyword>
<feature type="domain" description="Thioredoxin" evidence="5">
    <location>
        <begin position="341"/>
        <end position="487"/>
    </location>
</feature>
<dbReference type="PANTHER" id="PTHR42852:SF6">
    <property type="entry name" value="THIOL:DISULFIDE INTERCHANGE PROTEIN DSBE"/>
    <property type="match status" value="1"/>
</dbReference>
<name>A0ABW6ASY0_9SPHI</name>
<dbReference type="InterPro" id="IPR036249">
    <property type="entry name" value="Thioredoxin-like_sf"/>
</dbReference>
<evidence type="ECO:0000313" key="6">
    <source>
        <dbReference type="EMBL" id="MFD2960157.1"/>
    </source>
</evidence>
<evidence type="ECO:0000313" key="7">
    <source>
        <dbReference type="Proteomes" id="UP001597560"/>
    </source>
</evidence>
<dbReference type="Pfam" id="PF13905">
    <property type="entry name" value="Thioredoxin_8"/>
    <property type="match status" value="1"/>
</dbReference>
<dbReference type="EMBL" id="JBHUPA010000001">
    <property type="protein sequence ID" value="MFD2960157.1"/>
    <property type="molecule type" value="Genomic_DNA"/>
</dbReference>
<dbReference type="InterPro" id="IPR013766">
    <property type="entry name" value="Thioredoxin_domain"/>
</dbReference>
<evidence type="ECO:0000259" key="5">
    <source>
        <dbReference type="PROSITE" id="PS51352"/>
    </source>
</evidence>
<protein>
    <submittedName>
        <fullName evidence="6">TlpA family protein disulfide reductase</fullName>
    </submittedName>
</protein>